<organism evidence="2 3">
    <name type="scientific">Pseudofrankia inefficax (strain DSM 45817 / CECT 9037 / DDB 130130 / EuI1c)</name>
    <name type="common">Frankia inefficax</name>
    <dbReference type="NCBI Taxonomy" id="298654"/>
    <lineage>
        <taxon>Bacteria</taxon>
        <taxon>Bacillati</taxon>
        <taxon>Actinomycetota</taxon>
        <taxon>Actinomycetes</taxon>
        <taxon>Frankiales</taxon>
        <taxon>Frankiaceae</taxon>
        <taxon>Pseudofrankia</taxon>
    </lineage>
</organism>
<reference evidence="2 3" key="1">
    <citation type="submission" date="2010-10" db="EMBL/GenBank/DDBJ databases">
        <title>Complete sequence of Frankia sp. EuI1c.</title>
        <authorList>
            <consortium name="US DOE Joint Genome Institute"/>
            <person name="Lucas S."/>
            <person name="Copeland A."/>
            <person name="Lapidus A."/>
            <person name="Cheng J.-F."/>
            <person name="Bruce D."/>
            <person name="Goodwin L."/>
            <person name="Pitluck S."/>
            <person name="Chertkov O."/>
            <person name="Detter J.C."/>
            <person name="Han C."/>
            <person name="Tapia R."/>
            <person name="Land M."/>
            <person name="Hauser L."/>
            <person name="Jeffries C."/>
            <person name="Kyrpides N."/>
            <person name="Ivanova N."/>
            <person name="Mikhailova N."/>
            <person name="Beauchemin N."/>
            <person name="Sen A."/>
            <person name="Sur S.A."/>
            <person name="Gtari M."/>
            <person name="Wall L."/>
            <person name="Tisa L."/>
            <person name="Woyke T."/>
        </authorList>
    </citation>
    <scope>NUCLEOTIDE SEQUENCE [LARGE SCALE GENOMIC DNA]</scope>
    <source>
        <strain evidence="3">DSM 45817 / CECT 9037 / EuI1c</strain>
    </source>
</reference>
<dbReference type="InParanoid" id="E3J266"/>
<name>E3J266_PSEI1</name>
<evidence type="ECO:0000313" key="2">
    <source>
        <dbReference type="EMBL" id="ADP78104.1"/>
    </source>
</evidence>
<dbReference type="InterPro" id="IPR001387">
    <property type="entry name" value="Cro/C1-type_HTH"/>
</dbReference>
<protein>
    <submittedName>
        <fullName evidence="2">Helix-turn-helix domain protein</fullName>
    </submittedName>
</protein>
<gene>
    <name evidence="2" type="ordered locus">FraEuI1c_0016</name>
</gene>
<dbReference type="KEGG" id="fri:FraEuI1c_0016"/>
<accession>E3J266</accession>
<feature type="domain" description="HTH cro/C1-type" evidence="1">
    <location>
        <begin position="43"/>
        <end position="88"/>
    </location>
</feature>
<dbReference type="Pfam" id="PF13560">
    <property type="entry name" value="HTH_31"/>
    <property type="match status" value="1"/>
</dbReference>
<dbReference type="Gene3D" id="1.10.260.40">
    <property type="entry name" value="lambda repressor-like DNA-binding domains"/>
    <property type="match status" value="1"/>
</dbReference>
<dbReference type="PROSITE" id="PS50943">
    <property type="entry name" value="HTH_CROC1"/>
    <property type="match status" value="1"/>
</dbReference>
<dbReference type="SUPFAM" id="SSF47413">
    <property type="entry name" value="lambda repressor-like DNA-binding domains"/>
    <property type="match status" value="1"/>
</dbReference>
<dbReference type="AlphaFoldDB" id="E3J266"/>
<dbReference type="HOGENOM" id="CLU_029927_6_2_11"/>
<dbReference type="Proteomes" id="UP000002484">
    <property type="component" value="Chromosome"/>
</dbReference>
<dbReference type="RefSeq" id="WP_013421227.1">
    <property type="nucleotide sequence ID" value="NC_014666.1"/>
</dbReference>
<dbReference type="OrthoDB" id="3215106at2"/>
<evidence type="ECO:0000313" key="3">
    <source>
        <dbReference type="Proteomes" id="UP000002484"/>
    </source>
</evidence>
<dbReference type="InterPro" id="IPR010982">
    <property type="entry name" value="Lambda_DNA-bd_dom_sf"/>
</dbReference>
<dbReference type="eggNOG" id="COG5606">
    <property type="taxonomic scope" value="Bacteria"/>
</dbReference>
<sequence>MTPRSPRPVTPPDFWQRPEVTEALARRDIGALLKIYQRWTGATQTQIATLCEVPQSHISHILRGKRQVTSLDMYERFANGLDIPRALLGLAEPASPIAAQAPPVVLDEPAKPDRRIVLAGAAGAMAVASADVDLGTAAASHALAFLDRYGMARLDPLTVEQFADDTRRLAIDYMSAAPEAILSQAVPLRARVFAAIDRPNRPDQLRDLHLIAGQLSGILAYATMDVGRTNVAMTNARAALLCADLAGHRDLAVWARGTQSLIARLDGRYTEAARYISAGMELRPTGTAFARLVCGQAQCHANLGNLAGTHKALDAAKHATDQAQPDEFAVGLFGFPRTKVHFYGTSALIWFPDRDSARISDREATTAIEMFETGPAEERYVGDELLGHIYQATSRLHLGDVEAARESLRPVLTIPEPQRVEWHRRSLGRMSTLLATGPYRGISLAADLREEITAF</sequence>
<dbReference type="GO" id="GO:0003677">
    <property type="term" value="F:DNA binding"/>
    <property type="evidence" value="ECO:0007669"/>
    <property type="project" value="InterPro"/>
</dbReference>
<keyword evidence="3" id="KW-1185">Reference proteome</keyword>
<dbReference type="EMBL" id="CP002299">
    <property type="protein sequence ID" value="ADP78104.1"/>
    <property type="molecule type" value="Genomic_DNA"/>
</dbReference>
<proteinExistence type="predicted"/>
<evidence type="ECO:0000259" key="1">
    <source>
        <dbReference type="PROSITE" id="PS50943"/>
    </source>
</evidence>
<dbReference type="STRING" id="298654.FraEuI1c_0016"/>
<dbReference type="CDD" id="cd00093">
    <property type="entry name" value="HTH_XRE"/>
    <property type="match status" value="1"/>
</dbReference>